<proteinExistence type="predicted"/>
<dbReference type="Proteomes" id="UP000253689">
    <property type="component" value="Chromosome"/>
</dbReference>
<name>A0A345DNY5_9MOLU</name>
<gene>
    <name evidence="1" type="ORF">SDAV_00943</name>
</gene>
<protein>
    <submittedName>
        <fullName evidence="1">Uncharacterized protein</fullName>
    </submittedName>
</protein>
<dbReference type="KEGG" id="sphh:SDAV_00943"/>
<dbReference type="AlphaFoldDB" id="A0A345DNY5"/>
<sequence>MVGNYELTLTAKANEKTVQGMGNFSINVVDQSKFKFDLATISAKGFKSNLTVNNTVGNLKSCSTVCWRKTSTSS</sequence>
<keyword evidence="2" id="KW-1185">Reference proteome</keyword>
<evidence type="ECO:0000313" key="2">
    <source>
        <dbReference type="Proteomes" id="UP000253689"/>
    </source>
</evidence>
<accession>A0A345DNY5</accession>
<dbReference type="EMBL" id="CP031088">
    <property type="protein sequence ID" value="AXF95923.1"/>
    <property type="molecule type" value="Genomic_DNA"/>
</dbReference>
<organism evidence="1 2">
    <name type="scientific">Spiroplasma phoeniceum P40</name>
    <dbReference type="NCBI Taxonomy" id="1276259"/>
    <lineage>
        <taxon>Bacteria</taxon>
        <taxon>Bacillati</taxon>
        <taxon>Mycoplasmatota</taxon>
        <taxon>Mollicutes</taxon>
        <taxon>Entomoplasmatales</taxon>
        <taxon>Spiroplasmataceae</taxon>
        <taxon>Spiroplasma</taxon>
    </lineage>
</organism>
<reference evidence="2" key="1">
    <citation type="submission" date="2018-07" db="EMBL/GenBank/DDBJ databases">
        <title>Complete Genome Sequence of Spiroplasma phoeniceum.</title>
        <authorList>
            <person name="Davis R.E."/>
            <person name="Shao J.Y."/>
            <person name="Zhao Y."/>
            <person name="Silver A."/>
            <person name="Stump z."/>
            <person name="Gasparich G."/>
        </authorList>
    </citation>
    <scope>NUCLEOTIDE SEQUENCE [LARGE SCALE GENOMIC DNA]</scope>
    <source>
        <strain evidence="2">P40</strain>
    </source>
</reference>
<dbReference type="RefSeq" id="WP_245938525.1">
    <property type="nucleotide sequence ID" value="NZ_CP031088.1"/>
</dbReference>
<evidence type="ECO:0000313" key="1">
    <source>
        <dbReference type="EMBL" id="AXF95923.1"/>
    </source>
</evidence>